<dbReference type="AlphaFoldDB" id="A0A2C5ZIR0"/>
<evidence type="ECO:0000313" key="4">
    <source>
        <dbReference type="Proteomes" id="UP000226431"/>
    </source>
</evidence>
<keyword evidence="2" id="KW-0472">Membrane</keyword>
<name>A0A2C5ZIR0_9HYPO</name>
<accession>A0A2C5ZIR0</accession>
<comment type="caution">
    <text evidence="3">The sequence shown here is derived from an EMBL/GenBank/DDBJ whole genome shotgun (WGS) entry which is preliminary data.</text>
</comment>
<evidence type="ECO:0000256" key="1">
    <source>
        <dbReference type="SAM" id="MobiDB-lite"/>
    </source>
</evidence>
<evidence type="ECO:0000313" key="3">
    <source>
        <dbReference type="EMBL" id="PHH79632.1"/>
    </source>
</evidence>
<keyword evidence="2" id="KW-0812">Transmembrane</keyword>
<reference evidence="3 4" key="1">
    <citation type="submission" date="2017-06" db="EMBL/GenBank/DDBJ databases">
        <title>Ant-infecting Ophiocordyceps genomes reveal a high diversity of potential behavioral manipulation genes and a possible major role for enterotoxins.</title>
        <authorList>
            <person name="De Bekker C."/>
            <person name="Evans H.C."/>
            <person name="Brachmann A."/>
            <person name="Hughes D.P."/>
        </authorList>
    </citation>
    <scope>NUCLEOTIDE SEQUENCE [LARGE SCALE GENOMIC DNA]</scope>
    <source>
        <strain evidence="3 4">Map16</strain>
    </source>
</reference>
<evidence type="ECO:0000256" key="2">
    <source>
        <dbReference type="SAM" id="Phobius"/>
    </source>
</evidence>
<sequence length="124" mass="13681">MPAPPHPTPPLSTPPQHQSAPGSFQVTAVYRPGLQWTRLQLPSIITTCINDSTRFSARCLGLDCLRCHQSYPSLRPPTTSRSHVCLALPIIPPTHAPRRQLHPIIIIIIIIIITTTTTTTTLPR</sequence>
<feature type="transmembrane region" description="Helical" evidence="2">
    <location>
        <begin position="104"/>
        <end position="122"/>
    </location>
</feature>
<protein>
    <submittedName>
        <fullName evidence="3">Uncharacterized protein</fullName>
    </submittedName>
</protein>
<keyword evidence="2" id="KW-1133">Transmembrane helix</keyword>
<gene>
    <name evidence="3" type="ORF">CDD80_4237</name>
</gene>
<dbReference type="EMBL" id="NJES01000039">
    <property type="protein sequence ID" value="PHH79632.1"/>
    <property type="molecule type" value="Genomic_DNA"/>
</dbReference>
<feature type="compositionally biased region" description="Pro residues" evidence="1">
    <location>
        <begin position="1"/>
        <end position="13"/>
    </location>
</feature>
<dbReference type="Proteomes" id="UP000226431">
    <property type="component" value="Unassembled WGS sequence"/>
</dbReference>
<keyword evidence="4" id="KW-1185">Reference proteome</keyword>
<proteinExistence type="predicted"/>
<feature type="region of interest" description="Disordered" evidence="1">
    <location>
        <begin position="1"/>
        <end position="21"/>
    </location>
</feature>
<organism evidence="3 4">
    <name type="scientific">Ophiocordyceps camponoti-rufipedis</name>
    <dbReference type="NCBI Taxonomy" id="2004952"/>
    <lineage>
        <taxon>Eukaryota</taxon>
        <taxon>Fungi</taxon>
        <taxon>Dikarya</taxon>
        <taxon>Ascomycota</taxon>
        <taxon>Pezizomycotina</taxon>
        <taxon>Sordariomycetes</taxon>
        <taxon>Hypocreomycetidae</taxon>
        <taxon>Hypocreales</taxon>
        <taxon>Ophiocordycipitaceae</taxon>
        <taxon>Ophiocordyceps</taxon>
    </lineage>
</organism>